<dbReference type="OrthoDB" id="958085at2"/>
<evidence type="ECO:0008006" key="5">
    <source>
        <dbReference type="Google" id="ProtNLM"/>
    </source>
</evidence>
<feature type="signal peptide" evidence="2">
    <location>
        <begin position="1"/>
        <end position="21"/>
    </location>
</feature>
<protein>
    <recommendedName>
        <fullName evidence="5">LTXXQ motif family protein</fullName>
    </recommendedName>
</protein>
<keyword evidence="4" id="KW-1185">Reference proteome</keyword>
<gene>
    <name evidence="3" type="ORF">SAMN04487995_0660</name>
</gene>
<evidence type="ECO:0000256" key="1">
    <source>
        <dbReference type="SAM" id="Coils"/>
    </source>
</evidence>
<dbReference type="Proteomes" id="UP000199532">
    <property type="component" value="Unassembled WGS sequence"/>
</dbReference>
<evidence type="ECO:0000313" key="4">
    <source>
        <dbReference type="Proteomes" id="UP000199532"/>
    </source>
</evidence>
<sequence length="120" mass="14033">MKKYILAIAVLATLSVGESFAQRAVISGRAVQNSPRDNAREEFQINKLDNIVKLTRKQENKIKKIENRYDRLMANSRAKNYKQFQWEKQKEIMAVLTPAQRQRWIAYQNNPGYGRYNGRG</sequence>
<evidence type="ECO:0000313" key="3">
    <source>
        <dbReference type="EMBL" id="SEI43073.1"/>
    </source>
</evidence>
<keyword evidence="1" id="KW-0175">Coiled coil</keyword>
<proteinExistence type="predicted"/>
<dbReference type="RefSeq" id="WP_090331881.1">
    <property type="nucleotide sequence ID" value="NZ_FNXY01000001.1"/>
</dbReference>
<name>A0A1H6QHB5_9BACT</name>
<dbReference type="STRING" id="408657.SAMN04487995_0660"/>
<accession>A0A1H6QHB5</accession>
<feature type="chain" id="PRO_5011714408" description="LTXXQ motif family protein" evidence="2">
    <location>
        <begin position="22"/>
        <end position="120"/>
    </location>
</feature>
<reference evidence="3 4" key="1">
    <citation type="submission" date="2016-10" db="EMBL/GenBank/DDBJ databases">
        <authorList>
            <person name="de Groot N.N."/>
        </authorList>
    </citation>
    <scope>NUCLEOTIDE SEQUENCE [LARGE SCALE GENOMIC DNA]</scope>
    <source>
        <strain evidence="3 4">DSM 19938</strain>
    </source>
</reference>
<keyword evidence="2" id="KW-0732">Signal</keyword>
<dbReference type="EMBL" id="FNXY01000001">
    <property type="protein sequence ID" value="SEI43073.1"/>
    <property type="molecule type" value="Genomic_DNA"/>
</dbReference>
<evidence type="ECO:0000256" key="2">
    <source>
        <dbReference type="SAM" id="SignalP"/>
    </source>
</evidence>
<organism evidence="3 4">
    <name type="scientific">Dyadobacter koreensis</name>
    <dbReference type="NCBI Taxonomy" id="408657"/>
    <lineage>
        <taxon>Bacteria</taxon>
        <taxon>Pseudomonadati</taxon>
        <taxon>Bacteroidota</taxon>
        <taxon>Cytophagia</taxon>
        <taxon>Cytophagales</taxon>
        <taxon>Spirosomataceae</taxon>
        <taxon>Dyadobacter</taxon>
    </lineage>
</organism>
<feature type="coiled-coil region" evidence="1">
    <location>
        <begin position="48"/>
        <end position="75"/>
    </location>
</feature>
<dbReference type="AlphaFoldDB" id="A0A1H6QHB5"/>